<name>A0A3R5YXB0_ORNRH</name>
<reference evidence="3 4" key="1">
    <citation type="submission" date="2019-01" db="EMBL/GenBank/DDBJ databases">
        <title>Whole Genome of Ornithobacterium rhinotracheale FARPER-174b.</title>
        <authorList>
            <person name="Tataje-Lavanda L.A."/>
            <person name="Montalvan A."/>
            <person name="Montesinos R."/>
            <person name="Zimic M."/>
            <person name="Fernandez-Sanchez M."/>
            <person name="Fernandez-Diaz M."/>
        </authorList>
    </citation>
    <scope>NUCLEOTIDE SEQUENCE [LARGE SCALE GENOMIC DNA]</scope>
    <source>
        <strain evidence="3 4">FARPER-174b</strain>
    </source>
</reference>
<protein>
    <recommendedName>
        <fullName evidence="2">SusD-like N-terminal domain-containing protein</fullName>
    </recommendedName>
</protein>
<dbReference type="InterPro" id="IPR011990">
    <property type="entry name" value="TPR-like_helical_dom_sf"/>
</dbReference>
<dbReference type="Pfam" id="PF14322">
    <property type="entry name" value="SusD-like_3"/>
    <property type="match status" value="1"/>
</dbReference>
<sequence>MKKILTYIVLSAALVLNTSCLEDLTSKASLDANMNLAENDVNTLLTGLYKSVRKPNNYGYFSIMCTEIMSDNYRPYKFQWFQVQNLFEHKVPSNDILLGYNYSSYYQAIDRANTILGVPSATDAQKAAAKFYRAYTYLRLYDMYERVPLIDVNYKGGPIAPSSKEDVLKFILDDLKFAKEHLPEFDLKNPKGSMKLPNKEGAAAVLARVLRIKGDIQAAGAEAEYVIKTNKFSISPNPKERDGEVIVMLKGNKAEEVGSWGWIMSYDAKTWNCFGAADDLVALISDEDTRRILFDFAKKDERQGFVFSNKYKTEDNSDLLIARIPEMYLISAEAGNANRLEEFQKIRKSKLQLKDERRLEMSFEWTRWEDMKLEGLTDYVLPYPQGAKDSNPLLK</sequence>
<evidence type="ECO:0000259" key="2">
    <source>
        <dbReference type="Pfam" id="PF14322"/>
    </source>
</evidence>
<organism evidence="3 4">
    <name type="scientific">Ornithobacterium rhinotracheale</name>
    <dbReference type="NCBI Taxonomy" id="28251"/>
    <lineage>
        <taxon>Bacteria</taxon>
        <taxon>Pseudomonadati</taxon>
        <taxon>Bacteroidota</taxon>
        <taxon>Flavobacteriia</taxon>
        <taxon>Flavobacteriales</taxon>
        <taxon>Weeksellaceae</taxon>
        <taxon>Ornithobacterium</taxon>
    </lineage>
</organism>
<dbReference type="AlphaFoldDB" id="A0A3R5YXB0"/>
<evidence type="ECO:0000256" key="1">
    <source>
        <dbReference type="SAM" id="SignalP"/>
    </source>
</evidence>
<accession>A0A3R5YXB0</accession>
<evidence type="ECO:0000313" key="4">
    <source>
        <dbReference type="Proteomes" id="UP000287701"/>
    </source>
</evidence>
<dbReference type="Gene3D" id="1.25.40.390">
    <property type="match status" value="1"/>
</dbReference>
<proteinExistence type="predicted"/>
<keyword evidence="1" id="KW-0732">Signal</keyword>
<gene>
    <name evidence="3" type="ORF">EQP59_10455</name>
</gene>
<feature type="signal peptide" evidence="1">
    <location>
        <begin position="1"/>
        <end position="21"/>
    </location>
</feature>
<evidence type="ECO:0000313" key="3">
    <source>
        <dbReference type="EMBL" id="QAR31730.1"/>
    </source>
</evidence>
<dbReference type="SUPFAM" id="SSF48452">
    <property type="entry name" value="TPR-like"/>
    <property type="match status" value="1"/>
</dbReference>
<dbReference type="EMBL" id="CP035107">
    <property type="protein sequence ID" value="QAR31730.1"/>
    <property type="molecule type" value="Genomic_DNA"/>
</dbReference>
<dbReference type="RefSeq" id="WP_128502169.1">
    <property type="nucleotide sequence ID" value="NZ_CP035107.1"/>
</dbReference>
<dbReference type="OrthoDB" id="5694214at2"/>
<feature type="domain" description="SusD-like N-terminal" evidence="2">
    <location>
        <begin position="37"/>
        <end position="209"/>
    </location>
</feature>
<feature type="chain" id="PRO_5018781080" description="SusD-like N-terminal domain-containing protein" evidence="1">
    <location>
        <begin position="22"/>
        <end position="395"/>
    </location>
</feature>
<dbReference type="Proteomes" id="UP000287701">
    <property type="component" value="Chromosome"/>
</dbReference>
<dbReference type="InterPro" id="IPR033985">
    <property type="entry name" value="SusD-like_N"/>
</dbReference>